<keyword evidence="9" id="KW-1185">Reference proteome</keyword>
<evidence type="ECO:0000313" key="9">
    <source>
        <dbReference type="Proteomes" id="UP001107558"/>
    </source>
</evidence>
<dbReference type="Gene3D" id="2.170.270.10">
    <property type="entry name" value="SET domain"/>
    <property type="match status" value="1"/>
</dbReference>
<comment type="caution">
    <text evidence="8">The sequence shown here is derived from an EMBL/GenBank/DDBJ whole genome shotgun (WGS) entry which is preliminary data.</text>
</comment>
<dbReference type="PANTHER" id="PTHR45747:SF4">
    <property type="entry name" value="HISTONE-LYSINE N-METHYLTRANSFERASE E(Z)"/>
    <property type="match status" value="1"/>
</dbReference>
<keyword evidence="2" id="KW-0808">Transferase</keyword>
<dbReference type="GO" id="GO:0003682">
    <property type="term" value="F:chromatin binding"/>
    <property type="evidence" value="ECO:0007669"/>
    <property type="project" value="TreeGrafter"/>
</dbReference>
<dbReference type="InterPro" id="IPR001214">
    <property type="entry name" value="SET_dom"/>
</dbReference>
<keyword evidence="5" id="KW-0804">Transcription</keyword>
<accession>A0A9J6CNB0</accession>
<dbReference type="Pfam" id="PF00856">
    <property type="entry name" value="SET"/>
    <property type="match status" value="1"/>
</dbReference>
<keyword evidence="4" id="KW-0805">Transcription regulation</keyword>
<evidence type="ECO:0000256" key="5">
    <source>
        <dbReference type="ARBA" id="ARBA00023163"/>
    </source>
</evidence>
<dbReference type="SMART" id="SM00317">
    <property type="entry name" value="SET"/>
    <property type="match status" value="1"/>
</dbReference>
<feature type="domain" description="CXC" evidence="7">
    <location>
        <begin position="231"/>
        <end position="336"/>
    </location>
</feature>
<protein>
    <submittedName>
        <fullName evidence="8">Uncharacterized protein</fullName>
    </submittedName>
</protein>
<evidence type="ECO:0000259" key="6">
    <source>
        <dbReference type="PROSITE" id="PS50280"/>
    </source>
</evidence>
<dbReference type="InterPro" id="IPR026489">
    <property type="entry name" value="CXC_dom"/>
</dbReference>
<evidence type="ECO:0000256" key="4">
    <source>
        <dbReference type="ARBA" id="ARBA00023015"/>
    </source>
</evidence>
<dbReference type="GO" id="GO:0046976">
    <property type="term" value="F:histone H3K27 methyltransferase activity"/>
    <property type="evidence" value="ECO:0007669"/>
    <property type="project" value="UniProtKB-ARBA"/>
</dbReference>
<gene>
    <name evidence="8" type="ORF">PVAND_012409</name>
</gene>
<dbReference type="Proteomes" id="UP001107558">
    <property type="component" value="Chromosome 1"/>
</dbReference>
<dbReference type="GO" id="GO:0032259">
    <property type="term" value="P:methylation"/>
    <property type="evidence" value="ECO:0007669"/>
    <property type="project" value="UniProtKB-KW"/>
</dbReference>
<dbReference type="GO" id="GO:0031507">
    <property type="term" value="P:heterochromatin formation"/>
    <property type="evidence" value="ECO:0007669"/>
    <property type="project" value="TreeGrafter"/>
</dbReference>
<dbReference type="AlphaFoldDB" id="A0A9J6CNB0"/>
<reference evidence="8" key="1">
    <citation type="submission" date="2021-03" db="EMBL/GenBank/DDBJ databases">
        <title>Chromosome level genome of the anhydrobiotic midge Polypedilum vanderplanki.</title>
        <authorList>
            <person name="Yoshida Y."/>
            <person name="Kikawada T."/>
            <person name="Gusev O."/>
        </authorList>
    </citation>
    <scope>NUCLEOTIDE SEQUENCE</scope>
    <source>
        <strain evidence="8">NIAS01</strain>
        <tissue evidence="8">Whole body or cell culture</tissue>
    </source>
</reference>
<dbReference type="OrthoDB" id="1045173at2759"/>
<dbReference type="PROSITE" id="PS51633">
    <property type="entry name" value="CXC"/>
    <property type="match status" value="1"/>
</dbReference>
<dbReference type="SUPFAM" id="SSF82199">
    <property type="entry name" value="SET domain"/>
    <property type="match status" value="1"/>
</dbReference>
<keyword evidence="1" id="KW-0489">Methyltransferase</keyword>
<dbReference type="PROSITE" id="PS50280">
    <property type="entry name" value="SET"/>
    <property type="match status" value="1"/>
</dbReference>
<dbReference type="EMBL" id="JADBJN010000001">
    <property type="protein sequence ID" value="KAG5683107.1"/>
    <property type="molecule type" value="Genomic_DNA"/>
</dbReference>
<organism evidence="8 9">
    <name type="scientific">Polypedilum vanderplanki</name>
    <name type="common">Sleeping chironomid midge</name>
    <dbReference type="NCBI Taxonomy" id="319348"/>
    <lineage>
        <taxon>Eukaryota</taxon>
        <taxon>Metazoa</taxon>
        <taxon>Ecdysozoa</taxon>
        <taxon>Arthropoda</taxon>
        <taxon>Hexapoda</taxon>
        <taxon>Insecta</taxon>
        <taxon>Pterygota</taxon>
        <taxon>Neoptera</taxon>
        <taxon>Endopterygota</taxon>
        <taxon>Diptera</taxon>
        <taxon>Nematocera</taxon>
        <taxon>Chironomoidea</taxon>
        <taxon>Chironomidae</taxon>
        <taxon>Chironominae</taxon>
        <taxon>Polypedilum</taxon>
        <taxon>Polypedilum</taxon>
    </lineage>
</organism>
<name>A0A9J6CNB0_POLVA</name>
<evidence type="ECO:0000256" key="1">
    <source>
        <dbReference type="ARBA" id="ARBA00022603"/>
    </source>
</evidence>
<feature type="domain" description="SET" evidence="6">
    <location>
        <begin position="338"/>
        <end position="455"/>
    </location>
</feature>
<proteinExistence type="predicted"/>
<evidence type="ECO:0000256" key="3">
    <source>
        <dbReference type="ARBA" id="ARBA00022691"/>
    </source>
</evidence>
<dbReference type="PANTHER" id="PTHR45747">
    <property type="entry name" value="HISTONE-LYSINE N-METHYLTRANSFERASE E(Z)"/>
    <property type="match status" value="1"/>
</dbReference>
<dbReference type="GO" id="GO:0005634">
    <property type="term" value="C:nucleus"/>
    <property type="evidence" value="ECO:0007669"/>
    <property type="project" value="TreeGrafter"/>
</dbReference>
<evidence type="ECO:0000259" key="7">
    <source>
        <dbReference type="PROSITE" id="PS51633"/>
    </source>
</evidence>
<keyword evidence="3" id="KW-0949">S-adenosyl-L-methionine</keyword>
<sequence length="467" mass="54882">MDPISLDIDERHDFICDTVHNLINNAFQRRAMFSRNLKNYLRLQKYHFNADQMPEFIYLKSGYINFPKESDEEEFDYDYNKEFVVNLFKEAMNIVKTMNNEEKVTILKAFWNNKLLRLTLNFEDISQFYYEIDQQLRIRCMLEIDNNNEKDFCSSDCYKSNKTFDKFVYTILDEYKIRDSMMMTGNNNYCQIAKLVNSLTCNQVFQVIKEKRIKIYSTDLRPYVDKRTMKQKLLFFTKRNGDEKLLLNNLDMYKPCNHKGLCDTSCPCYIGKNYCEKYCACDQNCLNKFEGCACTAKCQTNACSCFVGNRECDPIACKKHNDKKCSCKNMSLQSDTLKKLEIKMSTIDGIGLGAFAAEPINANDFIIEYTGELITHEEGEKRAEYYSEIKSIYLFSICKGYDIDAFKFGNESRFINHSSAPNCEVKCLIVQGVKRIAFFAIKDIKVGEELFFKYQFTKDHEKLYFKK</sequence>
<dbReference type="InterPro" id="IPR046341">
    <property type="entry name" value="SET_dom_sf"/>
</dbReference>
<evidence type="ECO:0000313" key="8">
    <source>
        <dbReference type="EMBL" id="KAG5683107.1"/>
    </source>
</evidence>
<dbReference type="InterPro" id="IPR045318">
    <property type="entry name" value="EZH1/2-like"/>
</dbReference>
<evidence type="ECO:0000256" key="2">
    <source>
        <dbReference type="ARBA" id="ARBA00022679"/>
    </source>
</evidence>